<dbReference type="OrthoDB" id="5295350at2"/>
<keyword evidence="1" id="KW-0472">Membrane</keyword>
<feature type="transmembrane region" description="Helical" evidence="1">
    <location>
        <begin position="116"/>
        <end position="136"/>
    </location>
</feature>
<dbReference type="AlphaFoldDB" id="A0A1Q9GZ29"/>
<dbReference type="Pfam" id="PF04307">
    <property type="entry name" value="YdjM"/>
    <property type="match status" value="1"/>
</dbReference>
<reference evidence="2 3" key="1">
    <citation type="submission" date="2016-09" db="EMBL/GenBank/DDBJ databases">
        <title>Photobacterium proteolyticum sp. nov. a protease producing bacterium isolated from ocean sediments of Laizhou Bay.</title>
        <authorList>
            <person name="Li Y."/>
        </authorList>
    </citation>
    <scope>NUCLEOTIDE SEQUENCE [LARGE SCALE GENOMIC DNA]</scope>
    <source>
        <strain evidence="2 3">13-12</strain>
    </source>
</reference>
<keyword evidence="1" id="KW-1133">Transmembrane helix</keyword>
<dbReference type="Proteomes" id="UP000186905">
    <property type="component" value="Unassembled WGS sequence"/>
</dbReference>
<sequence>MANFNVHLGSAALTSSLAATALLSAGHIVPITALWLMFLGTMGGLLPDIDSDNSTSMSTLFRFFGGMITFSFVGHIYRMVSMLELIVYAFFCYLTIRHNLKALLEKVTVHRGCCHSLAFISVSGLGCASLVYLLGYSEKTSWLSGLFLLGGSLVHLLLDEAYSVDLANRKIKMSFGSAFKLCSNRNPVISTFQFLLIGVLVIHSPPWNDTWQQLSDWSDFRLKPNWLNREDVTAFFDDVVESTTNAIQPR</sequence>
<dbReference type="InterPro" id="IPR007404">
    <property type="entry name" value="YdjM-like"/>
</dbReference>
<gene>
    <name evidence="2" type="ORF">BIT28_15750</name>
</gene>
<name>A0A1Q9GZ29_9GAMM</name>
<dbReference type="EMBL" id="MJIL01000046">
    <property type="protein sequence ID" value="OLQ80589.1"/>
    <property type="molecule type" value="Genomic_DNA"/>
</dbReference>
<comment type="caution">
    <text evidence="2">The sequence shown here is derived from an EMBL/GenBank/DDBJ whole genome shotgun (WGS) entry which is preliminary data.</text>
</comment>
<evidence type="ECO:0000313" key="2">
    <source>
        <dbReference type="EMBL" id="OLQ80589.1"/>
    </source>
</evidence>
<organism evidence="2 3">
    <name type="scientific">Photobacterium proteolyticum</name>
    <dbReference type="NCBI Taxonomy" id="1903952"/>
    <lineage>
        <taxon>Bacteria</taxon>
        <taxon>Pseudomonadati</taxon>
        <taxon>Pseudomonadota</taxon>
        <taxon>Gammaproteobacteria</taxon>
        <taxon>Vibrionales</taxon>
        <taxon>Vibrionaceae</taxon>
        <taxon>Photobacterium</taxon>
    </lineage>
</organism>
<evidence type="ECO:0000256" key="1">
    <source>
        <dbReference type="SAM" id="Phobius"/>
    </source>
</evidence>
<proteinExistence type="predicted"/>
<accession>A0A1Q9GZ29</accession>
<evidence type="ECO:0000313" key="3">
    <source>
        <dbReference type="Proteomes" id="UP000186905"/>
    </source>
</evidence>
<evidence type="ECO:0008006" key="4">
    <source>
        <dbReference type="Google" id="ProtNLM"/>
    </source>
</evidence>
<keyword evidence="3" id="KW-1185">Reference proteome</keyword>
<feature type="transmembrane region" description="Helical" evidence="1">
    <location>
        <begin position="142"/>
        <end position="162"/>
    </location>
</feature>
<dbReference type="STRING" id="1903952.BIT28_15750"/>
<dbReference type="RefSeq" id="WP_075762312.1">
    <property type="nucleotide sequence ID" value="NZ_MJIL01000046.1"/>
</dbReference>
<keyword evidence="1" id="KW-0812">Transmembrane</keyword>
<protein>
    <recommendedName>
        <fullName evidence="4">Metal-dependent hydrolase</fullName>
    </recommendedName>
</protein>